<dbReference type="OrthoDB" id="262039at2759"/>
<name>A0A088S1V5_LEIPA</name>
<reference evidence="1 2" key="1">
    <citation type="journal article" date="2015" name="Sci. Rep.">
        <title>The genome of Leishmania panamensis: insights into genomics of the L. (Viannia) subgenus.</title>
        <authorList>
            <person name="Llanes A."/>
            <person name="Restrepo C.M."/>
            <person name="Vecchio G.D."/>
            <person name="Anguizola F.J."/>
            <person name="Lleonart R."/>
        </authorList>
    </citation>
    <scope>NUCLEOTIDE SEQUENCE [LARGE SCALE GENOMIC DNA]</scope>
    <source>
        <strain evidence="1 2">MHOM/PA/94/PSC-1</strain>
    </source>
</reference>
<dbReference type="Proteomes" id="UP000063063">
    <property type="component" value="Chromosome 35"/>
</dbReference>
<proteinExistence type="predicted"/>
<dbReference type="GeneID" id="22579101"/>
<sequence length="268" mass="28716">MRQCCRFLCDSGSIKTASSSATIASLREATRLAKLAGCFDSATGPPASLLRRCTDPTLTENRNAASSAPSWDEIKRRQHQLFNERHSTAQNTIAVTVSCVNVAHISAYVHSVQCGYPASHTPGPSGEGVPGKRTIATATLTTQSCAVLLLWVSMGSSELLAVRCALSPGAMETCWRVTPTVVSSEATKVGDTSEAAAPSSMLSELDKLRCVKAWAEELVLYRWVVVSGQLRMEDVYDGDLQKVVTVPVLEVARDNFKGSVRALPRGLS</sequence>
<dbReference type="VEuPathDB" id="TriTrypDB:LPMP_350720"/>
<keyword evidence="2" id="KW-1185">Reference proteome</keyword>
<organism evidence="1 2">
    <name type="scientific">Leishmania panamensis</name>
    <dbReference type="NCBI Taxonomy" id="5679"/>
    <lineage>
        <taxon>Eukaryota</taxon>
        <taxon>Discoba</taxon>
        <taxon>Euglenozoa</taxon>
        <taxon>Kinetoplastea</taxon>
        <taxon>Metakinetoplastina</taxon>
        <taxon>Trypanosomatida</taxon>
        <taxon>Trypanosomatidae</taxon>
        <taxon>Leishmaniinae</taxon>
        <taxon>Leishmania</taxon>
        <taxon>Leishmania guyanensis species complex</taxon>
    </lineage>
</organism>
<evidence type="ECO:0000313" key="1">
    <source>
        <dbReference type="EMBL" id="AIO02209.1"/>
    </source>
</evidence>
<dbReference type="KEGG" id="lpan:LPMP_350720"/>
<gene>
    <name evidence="1" type="ORF">LPMP_350720</name>
</gene>
<dbReference type="eggNOG" id="ENOG502SHZQ">
    <property type="taxonomic scope" value="Eukaryota"/>
</dbReference>
<dbReference type="EMBL" id="CP009404">
    <property type="protein sequence ID" value="AIO02209.1"/>
    <property type="molecule type" value="Genomic_DNA"/>
</dbReference>
<dbReference type="VEuPathDB" id="TriTrypDB:LPAL13_350012700"/>
<dbReference type="AlphaFoldDB" id="A0A088S1V5"/>
<evidence type="ECO:0000313" key="2">
    <source>
        <dbReference type="Proteomes" id="UP000063063"/>
    </source>
</evidence>
<accession>A0A088S1V5</accession>
<protein>
    <submittedName>
        <fullName evidence="1">KREPA4, putative</fullName>
    </submittedName>
</protein>
<dbReference type="RefSeq" id="XP_010703009.1">
    <property type="nucleotide sequence ID" value="XM_010704707.1"/>
</dbReference>